<comment type="caution">
    <text evidence="1">The sequence shown here is derived from an EMBL/GenBank/DDBJ whole genome shotgun (WGS) entry which is preliminary data.</text>
</comment>
<evidence type="ECO:0000313" key="1">
    <source>
        <dbReference type="EMBL" id="GFH19761.1"/>
    </source>
</evidence>
<dbReference type="Proteomes" id="UP000485058">
    <property type="component" value="Unassembled WGS sequence"/>
</dbReference>
<protein>
    <submittedName>
        <fullName evidence="1">Uncharacterized protein</fullName>
    </submittedName>
</protein>
<dbReference type="AlphaFoldDB" id="A0A699ZCB9"/>
<accession>A0A699ZCB9</accession>
<reference evidence="1 2" key="1">
    <citation type="submission" date="2020-02" db="EMBL/GenBank/DDBJ databases">
        <title>Draft genome sequence of Haematococcus lacustris strain NIES-144.</title>
        <authorList>
            <person name="Morimoto D."/>
            <person name="Nakagawa S."/>
            <person name="Yoshida T."/>
            <person name="Sawayama S."/>
        </authorList>
    </citation>
    <scope>NUCLEOTIDE SEQUENCE [LARGE SCALE GENOMIC DNA]</scope>
    <source>
        <strain evidence="1 2">NIES-144</strain>
    </source>
</reference>
<evidence type="ECO:0000313" key="2">
    <source>
        <dbReference type="Proteomes" id="UP000485058"/>
    </source>
</evidence>
<proteinExistence type="predicted"/>
<dbReference type="EMBL" id="BLLF01001517">
    <property type="protein sequence ID" value="GFH19761.1"/>
    <property type="molecule type" value="Genomic_DNA"/>
</dbReference>
<keyword evidence="2" id="KW-1185">Reference proteome</keyword>
<sequence>MQARAELALAQERKARELEAAKKKSARLALTSGIDDDLFTTIPTVHVGVTKKVPPARQVNRAAAAGQSKASTQGAGEAAVAERKVKLAAAWQCHSIQ</sequence>
<gene>
    <name evidence="1" type="ORF">HaLaN_16769</name>
</gene>
<name>A0A699ZCB9_HAELA</name>
<organism evidence="1 2">
    <name type="scientific">Haematococcus lacustris</name>
    <name type="common">Green alga</name>
    <name type="synonym">Haematococcus pluvialis</name>
    <dbReference type="NCBI Taxonomy" id="44745"/>
    <lineage>
        <taxon>Eukaryota</taxon>
        <taxon>Viridiplantae</taxon>
        <taxon>Chlorophyta</taxon>
        <taxon>core chlorophytes</taxon>
        <taxon>Chlorophyceae</taxon>
        <taxon>CS clade</taxon>
        <taxon>Chlamydomonadales</taxon>
        <taxon>Haematococcaceae</taxon>
        <taxon>Haematococcus</taxon>
    </lineage>
</organism>